<dbReference type="PROSITE" id="PS50172">
    <property type="entry name" value="BRCT"/>
    <property type="match status" value="1"/>
</dbReference>
<feature type="region of interest" description="Disordered" evidence="1">
    <location>
        <begin position="281"/>
        <end position="390"/>
    </location>
</feature>
<feature type="region of interest" description="Disordered" evidence="1">
    <location>
        <begin position="123"/>
        <end position="238"/>
    </location>
</feature>
<dbReference type="SUPFAM" id="SSF52113">
    <property type="entry name" value="BRCT domain"/>
    <property type="match status" value="1"/>
</dbReference>
<evidence type="ECO:0000313" key="3">
    <source>
        <dbReference type="EMBL" id="RDB29618.1"/>
    </source>
</evidence>
<keyword evidence="4" id="KW-1185">Reference proteome</keyword>
<feature type="compositionally biased region" description="Polar residues" evidence="1">
    <location>
        <begin position="298"/>
        <end position="325"/>
    </location>
</feature>
<gene>
    <name evidence="3" type="ORF">Hypma_015586</name>
</gene>
<dbReference type="InterPro" id="IPR036420">
    <property type="entry name" value="BRCT_dom_sf"/>
</dbReference>
<sequence>MDNLPSSQASEPVPVIFRQPDGSQWRIFVEAGGISGRPKLIRTLKRAGANVCSDPKQAQVILVDSTTIPGRQFIRDWGTDANKVVLEYSWVRNCIAAGRLLGEADQWGDCLTADDGLPIVKEESDDIHKSPLPTPRVTPVEAGSSGERGERRAPSSQPRVTNDNPPTPIPQPTQPTPPNGISDPVSDPDFMPSSPQQPFIQPQQMQPQQMQPHPMMAQLSQSQPGMMPPFPPQALNMSGLQFPSGLNSTPSPAHIMNFWNHLYPFLPPGLGGWGIPPGTPPAMFNQMMPPSSMAPPSQDLNSTPNSISGPTDYIQNALNAQLQGASNPPPSPSGIPPSLRRKSSPTPSQSISSSYSSKGKGKFVGASPSVSYPSSASPRAAGSSAPPEPLFVSDTGEPLTFFVQIELNNRLAVATAIKKNGGRIINNNTTADYCILYSRSKTFNPLLTSTLAAGRPAVSASFVHDSVANHMLMDPSKYAFEAPATLRKRKREKSTSEEPLDEKLERRRLEKNRRESERRKRKRENEATEPNEAKPSSSREAIEDTLPDGRPRPRSPTPPPEDTRVLMPGVRGTNYKYSEHERDYVSRYVKVLLERNHQMSVNEIAQHLYKKMENHSIKSWRTFLSRTFVNELEMIRKRASIAYRKAQSANSGATKEQRPQEDNRNGTRPSASPRASPSPTLELPIPEKETQPTDLEVDLDVVSRFFATGGGADSGPEVEDDEVVWARLTSQAECRTSSSWEDFYSEHHKEVTARYERLVSEFSS</sequence>
<reference evidence="3" key="1">
    <citation type="submission" date="2018-04" db="EMBL/GenBank/DDBJ databases">
        <title>Whole genome sequencing of Hypsizygus marmoreus.</title>
        <authorList>
            <person name="Choi I.-G."/>
            <person name="Min B."/>
            <person name="Kim J.-G."/>
            <person name="Kim S."/>
            <person name="Oh Y.-L."/>
            <person name="Kong W.-S."/>
            <person name="Park H."/>
            <person name="Jeong J."/>
            <person name="Song E.-S."/>
        </authorList>
    </citation>
    <scope>NUCLEOTIDE SEQUENCE [LARGE SCALE GENOMIC DNA]</scope>
    <source>
        <strain evidence="3">51987-8</strain>
    </source>
</reference>
<feature type="compositionally biased region" description="Polar residues" evidence="1">
    <location>
        <begin position="154"/>
        <end position="164"/>
    </location>
</feature>
<evidence type="ECO:0000313" key="4">
    <source>
        <dbReference type="Proteomes" id="UP000076154"/>
    </source>
</evidence>
<evidence type="ECO:0000259" key="2">
    <source>
        <dbReference type="PROSITE" id="PS50172"/>
    </source>
</evidence>
<dbReference type="EMBL" id="LUEZ02000010">
    <property type="protein sequence ID" value="RDB29618.1"/>
    <property type="molecule type" value="Genomic_DNA"/>
</dbReference>
<feature type="compositionally biased region" description="Pro residues" evidence="1">
    <location>
        <begin position="165"/>
        <end position="178"/>
    </location>
</feature>
<dbReference type="InParanoid" id="A0A369K6T6"/>
<feature type="compositionally biased region" description="Low complexity" evidence="1">
    <location>
        <begin position="668"/>
        <end position="679"/>
    </location>
</feature>
<protein>
    <recommendedName>
        <fullName evidence="2">BRCT domain-containing protein</fullName>
    </recommendedName>
</protein>
<comment type="caution">
    <text evidence="3">The sequence shown here is derived from an EMBL/GenBank/DDBJ whole genome shotgun (WGS) entry which is preliminary data.</text>
</comment>
<feature type="compositionally biased region" description="Basic and acidic residues" evidence="1">
    <location>
        <begin position="655"/>
        <end position="665"/>
    </location>
</feature>
<feature type="region of interest" description="Disordered" evidence="1">
    <location>
        <begin position="644"/>
        <end position="694"/>
    </location>
</feature>
<evidence type="ECO:0000256" key="1">
    <source>
        <dbReference type="SAM" id="MobiDB-lite"/>
    </source>
</evidence>
<dbReference type="STRING" id="39966.A0A369K6T6"/>
<accession>A0A369K6T6</accession>
<feature type="compositionally biased region" description="Low complexity" evidence="1">
    <location>
        <begin position="344"/>
        <end position="357"/>
    </location>
</feature>
<feature type="compositionally biased region" description="Low complexity" evidence="1">
    <location>
        <begin position="191"/>
        <end position="218"/>
    </location>
</feature>
<proteinExistence type="predicted"/>
<dbReference type="OrthoDB" id="426865at2759"/>
<dbReference type="Pfam" id="PF16589">
    <property type="entry name" value="BRCT_2"/>
    <property type="match status" value="1"/>
</dbReference>
<feature type="compositionally biased region" description="Low complexity" evidence="1">
    <location>
        <begin position="366"/>
        <end position="385"/>
    </location>
</feature>
<feature type="region of interest" description="Disordered" evidence="1">
    <location>
        <begin position="484"/>
        <end position="568"/>
    </location>
</feature>
<feature type="compositionally biased region" description="Low complexity" evidence="1">
    <location>
        <begin position="287"/>
        <end position="297"/>
    </location>
</feature>
<dbReference type="Proteomes" id="UP000076154">
    <property type="component" value="Unassembled WGS sequence"/>
</dbReference>
<organism evidence="3 4">
    <name type="scientific">Hypsizygus marmoreus</name>
    <name type="common">White beech mushroom</name>
    <name type="synonym">Agaricus marmoreus</name>
    <dbReference type="NCBI Taxonomy" id="39966"/>
    <lineage>
        <taxon>Eukaryota</taxon>
        <taxon>Fungi</taxon>
        <taxon>Dikarya</taxon>
        <taxon>Basidiomycota</taxon>
        <taxon>Agaricomycotina</taxon>
        <taxon>Agaricomycetes</taxon>
        <taxon>Agaricomycetidae</taxon>
        <taxon>Agaricales</taxon>
        <taxon>Tricholomatineae</taxon>
        <taxon>Lyophyllaceae</taxon>
        <taxon>Hypsizygus</taxon>
    </lineage>
</organism>
<dbReference type="AlphaFoldDB" id="A0A369K6T6"/>
<feature type="domain" description="BRCT" evidence="2">
    <location>
        <begin position="37"/>
        <end position="101"/>
    </location>
</feature>
<dbReference type="InterPro" id="IPR001357">
    <property type="entry name" value="BRCT_dom"/>
</dbReference>
<feature type="compositionally biased region" description="Basic and acidic residues" evidence="1">
    <location>
        <begin position="493"/>
        <end position="526"/>
    </location>
</feature>
<dbReference type="Gene3D" id="3.40.50.10190">
    <property type="entry name" value="BRCT domain"/>
    <property type="match status" value="1"/>
</dbReference>
<name>A0A369K6T6_HYPMA</name>